<dbReference type="InterPro" id="IPR005174">
    <property type="entry name" value="KIB1-4_b-propeller"/>
</dbReference>
<evidence type="ECO:0000313" key="3">
    <source>
        <dbReference type="Proteomes" id="UP000325081"/>
    </source>
</evidence>
<reference evidence="3" key="1">
    <citation type="journal article" date="2019" name="Curr. Biol.">
        <title>Genome Sequence of Striga asiatica Provides Insight into the Evolution of Plant Parasitism.</title>
        <authorList>
            <person name="Yoshida S."/>
            <person name="Kim S."/>
            <person name="Wafula E.K."/>
            <person name="Tanskanen J."/>
            <person name="Kim Y.M."/>
            <person name="Honaas L."/>
            <person name="Yang Z."/>
            <person name="Spallek T."/>
            <person name="Conn C.E."/>
            <person name="Ichihashi Y."/>
            <person name="Cheong K."/>
            <person name="Cui S."/>
            <person name="Der J.P."/>
            <person name="Gundlach H."/>
            <person name="Jiao Y."/>
            <person name="Hori C."/>
            <person name="Ishida J.K."/>
            <person name="Kasahara H."/>
            <person name="Kiba T."/>
            <person name="Kim M.S."/>
            <person name="Koo N."/>
            <person name="Laohavisit A."/>
            <person name="Lee Y.H."/>
            <person name="Lumba S."/>
            <person name="McCourt P."/>
            <person name="Mortimer J.C."/>
            <person name="Mutuku J.M."/>
            <person name="Nomura T."/>
            <person name="Sasaki-Sekimoto Y."/>
            <person name="Seto Y."/>
            <person name="Wang Y."/>
            <person name="Wakatake T."/>
            <person name="Sakakibara H."/>
            <person name="Demura T."/>
            <person name="Yamaguchi S."/>
            <person name="Yoneyama K."/>
            <person name="Manabe R.I."/>
            <person name="Nelson D.C."/>
            <person name="Schulman A.H."/>
            <person name="Timko M.P."/>
            <person name="dePamphilis C.W."/>
            <person name="Choi D."/>
            <person name="Shirasu K."/>
        </authorList>
    </citation>
    <scope>NUCLEOTIDE SEQUENCE [LARGE SCALE GENOMIC DNA]</scope>
    <source>
        <strain evidence="3">cv. UVA1</strain>
    </source>
</reference>
<gene>
    <name evidence="2" type="ORF">STAS_10022</name>
</gene>
<comment type="caution">
    <text evidence="2">The sequence shown here is derived from an EMBL/GenBank/DDBJ whole genome shotgun (WGS) entry which is preliminary data.</text>
</comment>
<protein>
    <recommendedName>
        <fullName evidence="1">KIB1-4 beta-propeller domain-containing protein</fullName>
    </recommendedName>
</protein>
<keyword evidence="3" id="KW-1185">Reference proteome</keyword>
<dbReference type="OrthoDB" id="864946at2759"/>
<proteinExistence type="predicted"/>
<dbReference type="EMBL" id="BKCP01004805">
    <property type="protein sequence ID" value="GER33860.1"/>
    <property type="molecule type" value="Genomic_DNA"/>
</dbReference>
<dbReference type="InterPro" id="IPR036322">
    <property type="entry name" value="WD40_repeat_dom_sf"/>
</dbReference>
<dbReference type="PANTHER" id="PTHR44259:SF37">
    <property type="entry name" value="DUF1618 DOMAIN-CONTAINING PROTEIN"/>
    <property type="match status" value="1"/>
</dbReference>
<evidence type="ECO:0000313" key="2">
    <source>
        <dbReference type="EMBL" id="GER33860.1"/>
    </source>
</evidence>
<dbReference type="PANTHER" id="PTHR44259">
    <property type="entry name" value="OS07G0183000 PROTEIN-RELATED"/>
    <property type="match status" value="1"/>
</dbReference>
<dbReference type="InterPro" id="IPR050942">
    <property type="entry name" value="F-box_BR-signaling"/>
</dbReference>
<organism evidence="2 3">
    <name type="scientific">Striga asiatica</name>
    <name type="common">Asiatic witchweed</name>
    <name type="synonym">Buchnera asiatica</name>
    <dbReference type="NCBI Taxonomy" id="4170"/>
    <lineage>
        <taxon>Eukaryota</taxon>
        <taxon>Viridiplantae</taxon>
        <taxon>Streptophyta</taxon>
        <taxon>Embryophyta</taxon>
        <taxon>Tracheophyta</taxon>
        <taxon>Spermatophyta</taxon>
        <taxon>Magnoliopsida</taxon>
        <taxon>eudicotyledons</taxon>
        <taxon>Gunneridae</taxon>
        <taxon>Pentapetalae</taxon>
        <taxon>asterids</taxon>
        <taxon>lamiids</taxon>
        <taxon>Lamiales</taxon>
        <taxon>Orobanchaceae</taxon>
        <taxon>Buchnereae</taxon>
        <taxon>Striga</taxon>
    </lineage>
</organism>
<name>A0A5A7PM74_STRAF</name>
<feature type="domain" description="KIB1-4 beta-propeller" evidence="1">
    <location>
        <begin position="101"/>
        <end position="357"/>
    </location>
</feature>
<dbReference type="Pfam" id="PF03478">
    <property type="entry name" value="Beta-prop_KIB1-4"/>
    <property type="match status" value="1"/>
</dbReference>
<sequence length="459" mass="51914">MAMLSRRAAAAATATLSRTLSLVNPAKHTTARFSTTSPMNHQPPPWLMLPPTFDAANNMVHNFYVLGENQVMSVVKEEEEEEEEEDEDEDELFCWQDRNFKAMGSSPGWLVFLDTRTSHLFIADPIIAFHMKLPPIHTQVTSIALNSHPSLFNQGRAFATFGPDNRLAFCTPHGRHECKWAALGHGTGYASVVYSKERELFFCCTDSRLEAWDLRDPLSPTMLPMPISSFDKRNYPPGTEYNFLVVAEPSGDLFHVRRFVTVDSSGPLGYGGPHLGFYHGSPYRTLGFDIHRYDPDTGLFVYMDCSLDGLAFFVGCNNGLAIHTDQYPELKPDSIYYTAPPAWIHWSYGGHDVGIFDNRDKSFSPCFYPRDVQSKKMVSGPMWFRSKNISRRTFLVHNHDGTLTITPKLPKKILAEASNTLSARRIRPALSARRIRPVRIRPALSARRIRPVWQLTVQA</sequence>
<dbReference type="SUPFAM" id="SSF50978">
    <property type="entry name" value="WD40 repeat-like"/>
    <property type="match status" value="1"/>
</dbReference>
<accession>A0A5A7PM74</accession>
<dbReference type="Proteomes" id="UP000325081">
    <property type="component" value="Unassembled WGS sequence"/>
</dbReference>
<evidence type="ECO:0000259" key="1">
    <source>
        <dbReference type="Pfam" id="PF03478"/>
    </source>
</evidence>
<dbReference type="AlphaFoldDB" id="A0A5A7PM74"/>